<reference evidence="1 2" key="1">
    <citation type="journal article" date="2003" name="Proc. Natl. Acad. Sci. U.S.A.">
        <title>Complete genome sequence and analysis of Wolinella succinogenes.</title>
        <authorList>
            <person name="Baar C."/>
            <person name="Eppinger M."/>
            <person name="Raddatz G."/>
            <person name="Simon JM."/>
            <person name="Lanz C."/>
            <person name="Klimmek O."/>
            <person name="Nandakumar R."/>
            <person name="Gross R."/>
            <person name="Rosinus A."/>
            <person name="Keller H."/>
            <person name="Jagtap P."/>
            <person name="Linke B."/>
            <person name="Meyer F."/>
            <person name="Lederer H."/>
            <person name="Schuster S.C."/>
        </authorList>
    </citation>
    <scope>NUCLEOTIDE SEQUENCE [LARGE SCALE GENOMIC DNA]</scope>
    <source>
        <strain evidence="2">ATCC 29543 / DSM 1740 / CCUG 13145 / JCM 31913 / LMG 7466 / NCTC 11488 / FDC 602W</strain>
    </source>
</reference>
<dbReference type="CDD" id="cd22533">
    <property type="entry name" value="KH-II_YlqC-like"/>
    <property type="match status" value="1"/>
</dbReference>
<dbReference type="InterPro" id="IPR020627">
    <property type="entry name" value="KhpA"/>
</dbReference>
<dbReference type="GO" id="GO:0003723">
    <property type="term" value="F:RNA binding"/>
    <property type="evidence" value="ECO:0007669"/>
    <property type="project" value="InterPro"/>
</dbReference>
<evidence type="ECO:0008006" key="3">
    <source>
        <dbReference type="Google" id="ProtNLM"/>
    </source>
</evidence>
<name>Q7MSD8_WOLSU</name>
<accession>Q7MSD8</accession>
<evidence type="ECO:0000313" key="2">
    <source>
        <dbReference type="Proteomes" id="UP000000422"/>
    </source>
</evidence>
<keyword evidence="2" id="KW-1185">Reference proteome</keyword>
<dbReference type="Pfam" id="PF13083">
    <property type="entry name" value="KH_KhpA-B"/>
    <property type="match status" value="1"/>
</dbReference>
<gene>
    <name evidence="1" type="ordered locus">WS0549</name>
</gene>
<organism evidence="2">
    <name type="scientific">Wolinella succinogenes (strain ATCC 29543 / DSM 1740 / CCUG 13145 / JCM 31913 / LMG 7466 / NCTC 11488 / FDC 602W)</name>
    <name type="common">Vibrio succinogenes</name>
    <dbReference type="NCBI Taxonomy" id="273121"/>
    <lineage>
        <taxon>Bacteria</taxon>
        <taxon>Pseudomonadati</taxon>
        <taxon>Campylobacterota</taxon>
        <taxon>Epsilonproteobacteria</taxon>
        <taxon>Campylobacterales</taxon>
        <taxon>Helicobacteraceae</taxon>
        <taxon>Wolinella</taxon>
    </lineage>
</organism>
<dbReference type="InterPro" id="IPR015946">
    <property type="entry name" value="KH_dom-like_a/b"/>
</dbReference>
<dbReference type="KEGG" id="wsu:WS0549"/>
<dbReference type="RefSeq" id="WP_011138483.1">
    <property type="nucleotide sequence ID" value="NC_005090.1"/>
</dbReference>
<dbReference type="Proteomes" id="UP000000422">
    <property type="component" value="Chromosome"/>
</dbReference>
<proteinExistence type="predicted"/>
<dbReference type="STRING" id="273121.WS0549"/>
<dbReference type="AlphaFoldDB" id="Q7MSD8"/>
<dbReference type="EMBL" id="BX571658">
    <property type="protein sequence ID" value="CAE09683.1"/>
    <property type="molecule type" value="Genomic_DNA"/>
</dbReference>
<dbReference type="eggNOG" id="COG1837">
    <property type="taxonomic scope" value="Bacteria"/>
</dbReference>
<sequence length="80" mass="8925">MVETFIEEYAKKIALDADKIRVVREEMEEHFSQITIFASSQDAGRLIGKDGRMIGALKTLVSGCKAKDGFSYKIIVKAID</sequence>
<dbReference type="HOGENOM" id="CLU_132074_1_0_7"/>
<protein>
    <recommendedName>
        <fullName evidence="3">KH domain-containing protein</fullName>
    </recommendedName>
</protein>
<evidence type="ECO:0000313" key="1">
    <source>
        <dbReference type="EMBL" id="CAE09683.1"/>
    </source>
</evidence>
<dbReference type="Gene3D" id="3.30.300.20">
    <property type="match status" value="1"/>
</dbReference>